<comment type="subcellular location">
    <subcellularLocation>
        <location evidence="1">Cell membrane</location>
        <topology evidence="1">Multi-pass membrane protein</topology>
    </subcellularLocation>
</comment>
<dbReference type="EMBL" id="FNBU01000007">
    <property type="protein sequence ID" value="SDF31688.1"/>
    <property type="molecule type" value="Genomic_DNA"/>
</dbReference>
<reference evidence="10" key="1">
    <citation type="submission" date="2016-10" db="EMBL/GenBank/DDBJ databases">
        <authorList>
            <person name="Varghese N."/>
            <person name="Submissions S."/>
        </authorList>
    </citation>
    <scope>NUCLEOTIDE SEQUENCE [LARGE SCALE GENOMIC DNA]</scope>
    <source>
        <strain evidence="10">DSM 23256</strain>
    </source>
</reference>
<organism evidence="9 10">
    <name type="scientific">Sporolituus thermophilus DSM 23256</name>
    <dbReference type="NCBI Taxonomy" id="1123285"/>
    <lineage>
        <taxon>Bacteria</taxon>
        <taxon>Bacillati</taxon>
        <taxon>Bacillota</taxon>
        <taxon>Negativicutes</taxon>
        <taxon>Selenomonadales</taxon>
        <taxon>Sporomusaceae</taxon>
        <taxon>Sporolituus</taxon>
    </lineage>
</organism>
<name>A0A1G7K323_9FIRM</name>
<evidence type="ECO:0000313" key="10">
    <source>
        <dbReference type="Proteomes" id="UP000243333"/>
    </source>
</evidence>
<proteinExistence type="predicted"/>
<dbReference type="Proteomes" id="UP000243333">
    <property type="component" value="Unassembled WGS sequence"/>
</dbReference>
<accession>A0A1G7K323</accession>
<dbReference type="Pfam" id="PF10412">
    <property type="entry name" value="TrwB_AAD_bind"/>
    <property type="match status" value="1"/>
</dbReference>
<evidence type="ECO:0000256" key="4">
    <source>
        <dbReference type="ARBA" id="ARBA00022989"/>
    </source>
</evidence>
<dbReference type="STRING" id="1123285.SAMN05660235_01156"/>
<evidence type="ECO:0000256" key="7">
    <source>
        <dbReference type="SAM" id="Phobius"/>
    </source>
</evidence>
<dbReference type="InterPro" id="IPR027417">
    <property type="entry name" value="P-loop_NTPase"/>
</dbReference>
<sequence length="631" mass="72224">MPRGYETHETFWSDLKMYSQLFLRAVLVGLFLQVLLMCFVIFQSEKTFSFIDADGREIHIPPTAWFRYHTGFVGINFANEVQIEKEILPYARGWRQLPIDQYRHFLDWLTDGAYFLQKQEYGKWFNLSWFSYAFSVLYIIFFVTSSKKMSDEKFVRGAQLTPLSELNKKLAAAARNNPLALKIGETTMPYEMESKHILVLGTSGSGKSVLLNQLAAQITKRKQDFKTADRMIFYDIKGEFLSKQFQKGDLIFFPFDARSIGWNIFNEIEIAPDLDVLCRSLFSAPDAKDSYWYNCASDVFRTGLVYLALSNKTRNSDIWNFFSQPLAAIKAAFQTLPPSEQGALKHIDQQDSPASASIISILQERIQFFRYLVDLDGDFSFRQYVRGGQAGRQGNLFILNIEQYADIFRPLMSLVIDTMVREILSLPDDAHRRVFFVLDELGTLNRMDSILQLLTVGRSKGGCLVTASQDLGRIEERYGRANLKTFFNNFNTTFTFRIREPETAEFLSRAIGEQQLIKTNLSRQMSPGDVGDRKSISEQEKTERLIMPAEFQSLPDLTAIVNIAGFGVSRITIPRVFYKERHPGFVMRQFAELKAPAPEASDDITVKDAQNDEQAAQPAPVQPKVVNDLKF</sequence>
<dbReference type="PANTHER" id="PTHR37937">
    <property type="entry name" value="CONJUGATIVE TRANSFER: DNA TRANSPORT"/>
    <property type="match status" value="1"/>
</dbReference>
<dbReference type="SUPFAM" id="SSF52540">
    <property type="entry name" value="P-loop containing nucleoside triphosphate hydrolases"/>
    <property type="match status" value="1"/>
</dbReference>
<evidence type="ECO:0000256" key="3">
    <source>
        <dbReference type="ARBA" id="ARBA00022692"/>
    </source>
</evidence>
<evidence type="ECO:0000256" key="5">
    <source>
        <dbReference type="ARBA" id="ARBA00023136"/>
    </source>
</evidence>
<dbReference type="CDD" id="cd01127">
    <property type="entry name" value="TrwB_TraG_TraD_VirD4"/>
    <property type="match status" value="1"/>
</dbReference>
<keyword evidence="4 7" id="KW-1133">Transmembrane helix</keyword>
<dbReference type="RefSeq" id="WP_093688971.1">
    <property type="nucleotide sequence ID" value="NZ_FNBU01000007.1"/>
</dbReference>
<evidence type="ECO:0000256" key="2">
    <source>
        <dbReference type="ARBA" id="ARBA00022475"/>
    </source>
</evidence>
<protein>
    <submittedName>
        <fullName evidence="9">Type IV secretory pathway, VirD4 component, TraG/TraD family ATPase</fullName>
    </submittedName>
</protein>
<dbReference type="InterPro" id="IPR003593">
    <property type="entry name" value="AAA+_ATPase"/>
</dbReference>
<keyword evidence="5 7" id="KW-0472">Membrane</keyword>
<keyword evidence="10" id="KW-1185">Reference proteome</keyword>
<dbReference type="OrthoDB" id="9766496at2"/>
<keyword evidence="2" id="KW-1003">Cell membrane</keyword>
<dbReference type="InterPro" id="IPR019476">
    <property type="entry name" value="T4SS_TraD_DNA-bd"/>
</dbReference>
<dbReference type="InterPro" id="IPR051539">
    <property type="entry name" value="T4SS-coupling_protein"/>
</dbReference>
<keyword evidence="3 7" id="KW-0812">Transmembrane</keyword>
<gene>
    <name evidence="9" type="ORF">SAMN05660235_01156</name>
</gene>
<evidence type="ECO:0000259" key="8">
    <source>
        <dbReference type="SMART" id="SM00382"/>
    </source>
</evidence>
<feature type="domain" description="AAA+ ATPase" evidence="8">
    <location>
        <begin position="193"/>
        <end position="491"/>
    </location>
</feature>
<evidence type="ECO:0000313" key="9">
    <source>
        <dbReference type="EMBL" id="SDF31688.1"/>
    </source>
</evidence>
<feature type="transmembrane region" description="Helical" evidence="7">
    <location>
        <begin position="21"/>
        <end position="42"/>
    </location>
</feature>
<evidence type="ECO:0000256" key="6">
    <source>
        <dbReference type="SAM" id="MobiDB-lite"/>
    </source>
</evidence>
<feature type="transmembrane region" description="Helical" evidence="7">
    <location>
        <begin position="124"/>
        <end position="143"/>
    </location>
</feature>
<dbReference type="GO" id="GO:0005886">
    <property type="term" value="C:plasma membrane"/>
    <property type="evidence" value="ECO:0007669"/>
    <property type="project" value="UniProtKB-SubCell"/>
</dbReference>
<dbReference type="SMART" id="SM00382">
    <property type="entry name" value="AAA"/>
    <property type="match status" value="1"/>
</dbReference>
<dbReference type="Gene3D" id="3.40.50.300">
    <property type="entry name" value="P-loop containing nucleotide triphosphate hydrolases"/>
    <property type="match status" value="2"/>
</dbReference>
<feature type="region of interest" description="Disordered" evidence="6">
    <location>
        <begin position="597"/>
        <end position="631"/>
    </location>
</feature>
<dbReference type="PANTHER" id="PTHR37937:SF1">
    <property type="entry name" value="CONJUGATIVE TRANSFER: DNA TRANSPORT"/>
    <property type="match status" value="1"/>
</dbReference>
<dbReference type="AlphaFoldDB" id="A0A1G7K323"/>
<evidence type="ECO:0000256" key="1">
    <source>
        <dbReference type="ARBA" id="ARBA00004651"/>
    </source>
</evidence>